<organism evidence="3">
    <name type="scientific">Spathaspora passalidarum (strain NRRL Y-27907 / 11-Y1)</name>
    <dbReference type="NCBI Taxonomy" id="619300"/>
    <lineage>
        <taxon>Eukaryota</taxon>
        <taxon>Fungi</taxon>
        <taxon>Dikarya</taxon>
        <taxon>Ascomycota</taxon>
        <taxon>Saccharomycotina</taxon>
        <taxon>Pichiomycetes</taxon>
        <taxon>Debaryomycetaceae</taxon>
        <taxon>Spathaspora</taxon>
    </lineage>
</organism>
<feature type="chain" id="PRO_5003442219" evidence="1">
    <location>
        <begin position="21"/>
        <end position="189"/>
    </location>
</feature>
<evidence type="ECO:0000313" key="3">
    <source>
        <dbReference type="Proteomes" id="UP000000709"/>
    </source>
</evidence>
<name>G3AED2_SPAPN</name>
<evidence type="ECO:0000313" key="2">
    <source>
        <dbReference type="EMBL" id="EGW35720.1"/>
    </source>
</evidence>
<accession>G3AED2</accession>
<dbReference type="GeneID" id="18872679"/>
<proteinExistence type="predicted"/>
<gene>
    <name evidence="2" type="ORF">SPAPADRAFT_58916</name>
</gene>
<protein>
    <submittedName>
        <fullName evidence="2">Uncharacterized protein</fullName>
    </submittedName>
</protein>
<dbReference type="Proteomes" id="UP000000709">
    <property type="component" value="Unassembled WGS sequence"/>
</dbReference>
<dbReference type="KEGG" id="spaa:SPAPADRAFT_58916"/>
<dbReference type="InParanoid" id="G3AED2"/>
<dbReference type="AlphaFoldDB" id="G3AED2"/>
<dbReference type="OrthoDB" id="4017194at2759"/>
<sequence length="189" mass="20876">MKLDLPTATLVLAAISQVAASPLVVEKVGTRALTTRQLETLTNAVANIEHYNSKRDTMDFFELAEREVQIVTDVLEALKDSQLAPAIISYIISDPQLSEVAQQVIILTIQSGVISLQTLLTSLNQSGLAVDVIHDLINNCQFYRQIFKLVLQQVANLPALIAGILHTNPVDILDFIGKVLKREEKKEYV</sequence>
<dbReference type="EMBL" id="GL996499">
    <property type="protein sequence ID" value="EGW35720.1"/>
    <property type="molecule type" value="Genomic_DNA"/>
</dbReference>
<feature type="signal peptide" evidence="1">
    <location>
        <begin position="1"/>
        <end position="20"/>
    </location>
</feature>
<reference evidence="2 3" key="1">
    <citation type="journal article" date="2011" name="Proc. Natl. Acad. Sci. U.S.A.">
        <title>Comparative genomics of xylose-fermenting fungi for enhanced biofuel production.</title>
        <authorList>
            <person name="Wohlbach D.J."/>
            <person name="Kuo A."/>
            <person name="Sato T.K."/>
            <person name="Potts K.M."/>
            <person name="Salamov A.A."/>
            <person name="LaButti K.M."/>
            <person name="Sun H."/>
            <person name="Clum A."/>
            <person name="Pangilinan J.L."/>
            <person name="Lindquist E.A."/>
            <person name="Lucas S."/>
            <person name="Lapidus A."/>
            <person name="Jin M."/>
            <person name="Gunawan C."/>
            <person name="Balan V."/>
            <person name="Dale B.E."/>
            <person name="Jeffries T.W."/>
            <person name="Zinkel R."/>
            <person name="Barry K.W."/>
            <person name="Grigoriev I.V."/>
            <person name="Gasch A.P."/>
        </authorList>
    </citation>
    <scope>NUCLEOTIDE SEQUENCE [LARGE SCALE GENOMIC DNA]</scope>
    <source>
        <strain evidence="3">NRRL Y-27907 / 11-Y1</strain>
    </source>
</reference>
<dbReference type="eggNOG" id="ENOG502RAFC">
    <property type="taxonomic scope" value="Eukaryota"/>
</dbReference>
<evidence type="ECO:0000256" key="1">
    <source>
        <dbReference type="SAM" id="SignalP"/>
    </source>
</evidence>
<feature type="non-terminal residue" evidence="2">
    <location>
        <position position="189"/>
    </location>
</feature>
<keyword evidence="1" id="KW-0732">Signal</keyword>
<dbReference type="HOGENOM" id="CLU_1437756_0_0_1"/>
<keyword evidence="3" id="KW-1185">Reference proteome</keyword>
<dbReference type="RefSeq" id="XP_007373132.1">
    <property type="nucleotide sequence ID" value="XM_007373070.1"/>
</dbReference>